<dbReference type="Gene3D" id="3.40.50.720">
    <property type="entry name" value="NAD(P)-binding Rossmann-like Domain"/>
    <property type="match status" value="1"/>
</dbReference>
<dbReference type="SUPFAM" id="SSF54285">
    <property type="entry name" value="MoaD/ThiS"/>
    <property type="match status" value="1"/>
</dbReference>
<dbReference type="GO" id="GO:0016779">
    <property type="term" value="F:nucleotidyltransferase activity"/>
    <property type="evidence" value="ECO:0007669"/>
    <property type="project" value="UniProtKB-KW"/>
</dbReference>
<dbReference type="Pfam" id="PF00899">
    <property type="entry name" value="ThiF"/>
    <property type="match status" value="1"/>
</dbReference>
<dbReference type="AlphaFoldDB" id="A0A538U8U4"/>
<dbReference type="GO" id="GO:0004792">
    <property type="term" value="F:thiosulfate-cyanide sulfurtransferase activity"/>
    <property type="evidence" value="ECO:0007669"/>
    <property type="project" value="TreeGrafter"/>
</dbReference>
<dbReference type="NCBIfam" id="NF004281">
    <property type="entry name" value="PRK05690.1"/>
    <property type="match status" value="1"/>
</dbReference>
<dbReference type="InterPro" id="IPR036873">
    <property type="entry name" value="Rhodanese-like_dom_sf"/>
</dbReference>
<dbReference type="CDD" id="cd00757">
    <property type="entry name" value="ThiF_MoeB_HesA_family"/>
    <property type="match status" value="1"/>
</dbReference>
<name>A0A538U8U4_UNCEI</name>
<proteinExistence type="predicted"/>
<dbReference type="GO" id="GO:0005829">
    <property type="term" value="C:cytosol"/>
    <property type="evidence" value="ECO:0007669"/>
    <property type="project" value="TreeGrafter"/>
</dbReference>
<dbReference type="Pfam" id="PF02597">
    <property type="entry name" value="ThiS"/>
    <property type="match status" value="1"/>
</dbReference>
<dbReference type="SUPFAM" id="SSF69572">
    <property type="entry name" value="Activating enzymes of the ubiquitin-like proteins"/>
    <property type="match status" value="1"/>
</dbReference>
<accession>A0A538U8U4</accession>
<dbReference type="Gene3D" id="3.40.250.10">
    <property type="entry name" value="Rhodanese-like domain"/>
    <property type="match status" value="1"/>
</dbReference>
<evidence type="ECO:0000256" key="3">
    <source>
        <dbReference type="ARBA" id="ARBA00022840"/>
    </source>
</evidence>
<comment type="caution">
    <text evidence="6">The sequence shown here is derived from an EMBL/GenBank/DDBJ whole genome shotgun (WGS) entry which is preliminary data.</text>
</comment>
<gene>
    <name evidence="6" type="primary">moeB</name>
    <name evidence="6" type="ORF">E6K81_07730</name>
</gene>
<evidence type="ECO:0000259" key="5">
    <source>
        <dbReference type="PROSITE" id="PS50206"/>
    </source>
</evidence>
<dbReference type="FunFam" id="3.40.50.720:FF:000033">
    <property type="entry name" value="Adenylyltransferase and sulfurtransferase MOCS3"/>
    <property type="match status" value="1"/>
</dbReference>
<dbReference type="InterPro" id="IPR016155">
    <property type="entry name" value="Mopterin_synth/thiamin_S_b"/>
</dbReference>
<dbReference type="Gene3D" id="3.10.20.30">
    <property type="match status" value="1"/>
</dbReference>
<keyword evidence="2" id="KW-0547">Nucleotide-binding</keyword>
<evidence type="ECO:0000256" key="2">
    <source>
        <dbReference type="ARBA" id="ARBA00022741"/>
    </source>
</evidence>
<dbReference type="PANTHER" id="PTHR10953:SF102">
    <property type="entry name" value="ADENYLYLTRANSFERASE AND SULFURTRANSFERASE MOCS3"/>
    <property type="match status" value="1"/>
</dbReference>
<dbReference type="InterPro" id="IPR003749">
    <property type="entry name" value="ThiS/MoaD-like"/>
</dbReference>
<dbReference type="GO" id="GO:0008146">
    <property type="term" value="F:sulfotransferase activity"/>
    <property type="evidence" value="ECO:0007669"/>
    <property type="project" value="TreeGrafter"/>
</dbReference>
<dbReference type="InterPro" id="IPR001763">
    <property type="entry name" value="Rhodanese-like_dom"/>
</dbReference>
<feature type="domain" description="Rhodanese" evidence="5">
    <location>
        <begin position="404"/>
        <end position="492"/>
    </location>
</feature>
<dbReference type="InterPro" id="IPR000594">
    <property type="entry name" value="ThiF_NAD_FAD-bd"/>
</dbReference>
<dbReference type="PROSITE" id="PS50206">
    <property type="entry name" value="RHODANESE_3"/>
    <property type="match status" value="1"/>
</dbReference>
<sequence length="494" mass="53133">MTKIHIPTPLRPYAGRQAVVEVEAATAGEALAALVARHPALRPHLYDEQGTLRRYVNLFRNDEDVRHLEREATPLAAGDTLSIVPSIAGGAPDAAPPRPPKPEPPAWTTGADGLPPLSPDELKRYGRHLILPEVGLAGQRRLKAASVLIVGSGGLGSPLALYLAAAGVGRIGLVDFDRVDASNLQRQVLYGTGDVGRPKLEAARDRLASLNPGVRVDLHETRLTSANALEILAPYDVVADGTDNFPTRYLVNDACTLLGKPNAYGSIFRFEGQASVFDARVGPCYRCLYPDPPPPGLVPSCAEGGVLGVLPGVVGLIQGIETLKLLLGLGETLVGRLILFDALAMTFRELALRKDPDCPLCGTHPTITALVDYEAFCGLTPVEQADAAAREWEIGPRELADRLAQGGITLIDVREPHEFEIARIPGATLIPLNTLPAHLGELDTSREVVLHCHHGQRSMRALEFLRQSGFRKLKNLRGGIDAWSKDVDPSVPRY</sequence>
<evidence type="ECO:0000256" key="1">
    <source>
        <dbReference type="ARBA" id="ARBA00022679"/>
    </source>
</evidence>
<dbReference type="EMBL" id="VBPB01000112">
    <property type="protein sequence ID" value="TMQ72316.1"/>
    <property type="molecule type" value="Genomic_DNA"/>
</dbReference>
<dbReference type="GO" id="GO:0005524">
    <property type="term" value="F:ATP binding"/>
    <property type="evidence" value="ECO:0007669"/>
    <property type="project" value="UniProtKB-KW"/>
</dbReference>
<dbReference type="SMART" id="SM00450">
    <property type="entry name" value="RHOD"/>
    <property type="match status" value="1"/>
</dbReference>
<keyword evidence="6" id="KW-0548">Nucleotidyltransferase</keyword>
<dbReference type="InterPro" id="IPR045886">
    <property type="entry name" value="ThiF/MoeB/HesA"/>
</dbReference>
<dbReference type="InterPro" id="IPR035985">
    <property type="entry name" value="Ubiquitin-activating_enz"/>
</dbReference>
<evidence type="ECO:0000256" key="4">
    <source>
        <dbReference type="SAM" id="MobiDB-lite"/>
    </source>
</evidence>
<dbReference type="Proteomes" id="UP000319771">
    <property type="component" value="Unassembled WGS sequence"/>
</dbReference>
<protein>
    <submittedName>
        <fullName evidence="6">Molybdopterin-synthase adenylyltransferase MoeB</fullName>
    </submittedName>
</protein>
<dbReference type="PANTHER" id="PTHR10953">
    <property type="entry name" value="UBIQUITIN-ACTIVATING ENZYME E1"/>
    <property type="match status" value="1"/>
</dbReference>
<keyword evidence="3" id="KW-0067">ATP-binding</keyword>
<dbReference type="Pfam" id="PF00581">
    <property type="entry name" value="Rhodanese"/>
    <property type="match status" value="1"/>
</dbReference>
<evidence type="ECO:0000313" key="7">
    <source>
        <dbReference type="Proteomes" id="UP000319771"/>
    </source>
</evidence>
<dbReference type="GO" id="GO:0008641">
    <property type="term" value="F:ubiquitin-like modifier activating enzyme activity"/>
    <property type="evidence" value="ECO:0007669"/>
    <property type="project" value="InterPro"/>
</dbReference>
<organism evidence="6 7">
    <name type="scientific">Eiseniibacteriota bacterium</name>
    <dbReference type="NCBI Taxonomy" id="2212470"/>
    <lineage>
        <taxon>Bacteria</taxon>
        <taxon>Candidatus Eiseniibacteriota</taxon>
    </lineage>
</organism>
<dbReference type="InterPro" id="IPR012675">
    <property type="entry name" value="Beta-grasp_dom_sf"/>
</dbReference>
<evidence type="ECO:0000313" key="6">
    <source>
        <dbReference type="EMBL" id="TMQ72316.1"/>
    </source>
</evidence>
<feature type="region of interest" description="Disordered" evidence="4">
    <location>
        <begin position="86"/>
        <end position="113"/>
    </location>
</feature>
<reference evidence="6 7" key="1">
    <citation type="journal article" date="2019" name="Nat. Microbiol.">
        <title>Mediterranean grassland soil C-N compound turnover is dependent on rainfall and depth, and is mediated by genomically divergent microorganisms.</title>
        <authorList>
            <person name="Diamond S."/>
            <person name="Andeer P.F."/>
            <person name="Li Z."/>
            <person name="Crits-Christoph A."/>
            <person name="Burstein D."/>
            <person name="Anantharaman K."/>
            <person name="Lane K.R."/>
            <person name="Thomas B.C."/>
            <person name="Pan C."/>
            <person name="Northen T.R."/>
            <person name="Banfield J.F."/>
        </authorList>
    </citation>
    <scope>NUCLEOTIDE SEQUENCE [LARGE SCALE GENOMIC DNA]</scope>
    <source>
        <strain evidence="6">WS_11</strain>
    </source>
</reference>
<keyword evidence="1 6" id="KW-0808">Transferase</keyword>
<feature type="compositionally biased region" description="Pro residues" evidence="4">
    <location>
        <begin position="94"/>
        <end position="105"/>
    </location>
</feature>